<proteinExistence type="inferred from homology"/>
<dbReference type="GO" id="GO:0019706">
    <property type="term" value="F:protein-cysteine S-palmitoyltransferase activity"/>
    <property type="evidence" value="ECO:0007669"/>
    <property type="project" value="UniProtKB-EC"/>
</dbReference>
<evidence type="ECO:0000256" key="7">
    <source>
        <dbReference type="RuleBase" id="RU079119"/>
    </source>
</evidence>
<evidence type="ECO:0000313" key="9">
    <source>
        <dbReference type="EMBL" id="KAK8762988.1"/>
    </source>
</evidence>
<keyword evidence="3 7" id="KW-0812">Transmembrane</keyword>
<evidence type="ECO:0000256" key="6">
    <source>
        <dbReference type="ARBA" id="ARBA00023315"/>
    </source>
</evidence>
<dbReference type="Proteomes" id="UP001321473">
    <property type="component" value="Unassembled WGS sequence"/>
</dbReference>
<evidence type="ECO:0000256" key="4">
    <source>
        <dbReference type="ARBA" id="ARBA00022989"/>
    </source>
</evidence>
<keyword evidence="5 7" id="KW-0472">Membrane</keyword>
<keyword evidence="4 7" id="KW-1133">Transmembrane helix</keyword>
<comment type="catalytic activity">
    <reaction evidence="7">
        <text>L-cysteinyl-[protein] + hexadecanoyl-CoA = S-hexadecanoyl-L-cysteinyl-[protein] + CoA</text>
        <dbReference type="Rhea" id="RHEA:36683"/>
        <dbReference type="Rhea" id="RHEA-COMP:10131"/>
        <dbReference type="Rhea" id="RHEA-COMP:11032"/>
        <dbReference type="ChEBI" id="CHEBI:29950"/>
        <dbReference type="ChEBI" id="CHEBI:57287"/>
        <dbReference type="ChEBI" id="CHEBI:57379"/>
        <dbReference type="ChEBI" id="CHEBI:74151"/>
        <dbReference type="EC" id="2.3.1.225"/>
    </reaction>
</comment>
<feature type="transmembrane region" description="Helical" evidence="7">
    <location>
        <begin position="166"/>
        <end position="183"/>
    </location>
</feature>
<organism evidence="9 10">
    <name type="scientific">Amblyomma americanum</name>
    <name type="common">Lone star tick</name>
    <dbReference type="NCBI Taxonomy" id="6943"/>
    <lineage>
        <taxon>Eukaryota</taxon>
        <taxon>Metazoa</taxon>
        <taxon>Ecdysozoa</taxon>
        <taxon>Arthropoda</taxon>
        <taxon>Chelicerata</taxon>
        <taxon>Arachnida</taxon>
        <taxon>Acari</taxon>
        <taxon>Parasitiformes</taxon>
        <taxon>Ixodida</taxon>
        <taxon>Ixodoidea</taxon>
        <taxon>Ixodidae</taxon>
        <taxon>Amblyomminae</taxon>
        <taxon>Amblyomma</taxon>
    </lineage>
</organism>
<dbReference type="GO" id="GO:0016020">
    <property type="term" value="C:membrane"/>
    <property type="evidence" value="ECO:0007669"/>
    <property type="project" value="UniProtKB-SubCell"/>
</dbReference>
<keyword evidence="2 7" id="KW-0808">Transferase</keyword>
<gene>
    <name evidence="9" type="ORF">V5799_034403</name>
</gene>
<dbReference type="InterPro" id="IPR001594">
    <property type="entry name" value="Palmitoyltrfase_DHHC"/>
</dbReference>
<feature type="transmembrane region" description="Helical" evidence="7">
    <location>
        <begin position="12"/>
        <end position="35"/>
    </location>
</feature>
<comment type="caution">
    <text evidence="9">The sequence shown here is derived from an EMBL/GenBank/DDBJ whole genome shotgun (WGS) entry which is preliminary data.</text>
</comment>
<comment type="domain">
    <text evidence="7">The DHHC domain is required for palmitoyltransferase activity.</text>
</comment>
<dbReference type="EMBL" id="JARKHS020029622">
    <property type="protein sequence ID" value="KAK8762988.1"/>
    <property type="molecule type" value="Genomic_DNA"/>
</dbReference>
<reference evidence="9 10" key="1">
    <citation type="journal article" date="2023" name="Arcadia Sci">
        <title>De novo assembly of a long-read Amblyomma americanum tick genome.</title>
        <authorList>
            <person name="Chou S."/>
            <person name="Poskanzer K.E."/>
            <person name="Rollins M."/>
            <person name="Thuy-Boun P.S."/>
        </authorList>
    </citation>
    <scope>NUCLEOTIDE SEQUENCE [LARGE SCALE GENOMIC DNA]</scope>
    <source>
        <strain evidence="9">F_SG_1</strain>
        <tissue evidence="9">Salivary glands</tissue>
    </source>
</reference>
<comment type="subcellular location">
    <subcellularLocation>
        <location evidence="1">Membrane</location>
        <topology evidence="1">Multi-pass membrane protein</topology>
    </subcellularLocation>
</comment>
<feature type="transmembrane region" description="Helical" evidence="7">
    <location>
        <begin position="41"/>
        <end position="57"/>
    </location>
</feature>
<dbReference type="AlphaFoldDB" id="A0AAQ4DKJ8"/>
<dbReference type="InterPro" id="IPR039859">
    <property type="entry name" value="PFA4/ZDH16/20/ERF2-like"/>
</dbReference>
<keyword evidence="6 7" id="KW-0012">Acyltransferase</keyword>
<evidence type="ECO:0000256" key="1">
    <source>
        <dbReference type="ARBA" id="ARBA00004141"/>
    </source>
</evidence>
<name>A0AAQ4DKJ8_AMBAM</name>
<evidence type="ECO:0000313" key="10">
    <source>
        <dbReference type="Proteomes" id="UP001321473"/>
    </source>
</evidence>
<comment type="similarity">
    <text evidence="7">Belongs to the DHHC palmitoyltransferase family.</text>
</comment>
<keyword evidence="10" id="KW-1185">Reference proteome</keyword>
<sequence length="297" mass="33621">MPSEECVNWLPVAGSAVLMFWTYYAYVVVFCGSVVSDDTTRLGLIVGFHVLLMLLLWSEVATVVTPPPAVPAYFSLTEVDLDLLNEARSEQARKQFLEILGTQRGVLTRGRDGSVNYCEVCRRIKPDRTHHCSQCRRCVPKMDHHCPWFNNCVCFSTYKPFLLTNLYLILLSVYTLFTAGSYWRHVPWGNWRPAGPAAQVGGLVIVAIAFCVSLTSFFYFHVTLVALNRTTLEALRSPCFVDKGDTFNIGAYNNFVEVFGPRPLLWMFPVFTSLGDGSRFPTKLHPDNRERFRPAVV</sequence>
<dbReference type="PROSITE" id="PS50216">
    <property type="entry name" value="DHHC"/>
    <property type="match status" value="1"/>
</dbReference>
<evidence type="ECO:0000256" key="5">
    <source>
        <dbReference type="ARBA" id="ARBA00023136"/>
    </source>
</evidence>
<feature type="domain" description="Palmitoyltransferase DHHC" evidence="8">
    <location>
        <begin position="116"/>
        <end position="236"/>
    </location>
</feature>
<evidence type="ECO:0000259" key="8">
    <source>
        <dbReference type="Pfam" id="PF01529"/>
    </source>
</evidence>
<evidence type="ECO:0000256" key="3">
    <source>
        <dbReference type="ARBA" id="ARBA00022692"/>
    </source>
</evidence>
<accession>A0AAQ4DKJ8</accession>
<evidence type="ECO:0000256" key="2">
    <source>
        <dbReference type="ARBA" id="ARBA00022679"/>
    </source>
</evidence>
<protein>
    <recommendedName>
        <fullName evidence="7">Palmitoyltransferase</fullName>
        <ecNumber evidence="7">2.3.1.225</ecNumber>
    </recommendedName>
</protein>
<dbReference type="Pfam" id="PF01529">
    <property type="entry name" value="DHHC"/>
    <property type="match status" value="1"/>
</dbReference>
<feature type="transmembrane region" description="Helical" evidence="7">
    <location>
        <begin position="203"/>
        <end position="227"/>
    </location>
</feature>
<dbReference type="PANTHER" id="PTHR12246">
    <property type="entry name" value="PALMITOYLTRANSFERASE ZDHHC16"/>
    <property type="match status" value="1"/>
</dbReference>
<dbReference type="EC" id="2.3.1.225" evidence="7"/>